<dbReference type="InterPro" id="IPR036396">
    <property type="entry name" value="Cyt_P450_sf"/>
</dbReference>
<keyword evidence="7" id="KW-0503">Monooxygenase</keyword>
<keyword evidence="5 6" id="KW-0408">Iron</keyword>
<organism evidence="8 9">
    <name type="scientific">Polytolypa hystricis (strain UAMH7299)</name>
    <dbReference type="NCBI Taxonomy" id="1447883"/>
    <lineage>
        <taxon>Eukaryota</taxon>
        <taxon>Fungi</taxon>
        <taxon>Dikarya</taxon>
        <taxon>Ascomycota</taxon>
        <taxon>Pezizomycotina</taxon>
        <taxon>Eurotiomycetes</taxon>
        <taxon>Eurotiomycetidae</taxon>
        <taxon>Onygenales</taxon>
        <taxon>Onygenales incertae sedis</taxon>
        <taxon>Polytolypa</taxon>
    </lineage>
</organism>
<dbReference type="SUPFAM" id="SSF48264">
    <property type="entry name" value="Cytochrome P450"/>
    <property type="match status" value="1"/>
</dbReference>
<keyword evidence="6 7" id="KW-0349">Heme</keyword>
<dbReference type="Pfam" id="PF00067">
    <property type="entry name" value="p450"/>
    <property type="match status" value="1"/>
</dbReference>
<dbReference type="Gene3D" id="1.10.630.10">
    <property type="entry name" value="Cytochrome P450"/>
    <property type="match status" value="1"/>
</dbReference>
<dbReference type="InterPro" id="IPR002403">
    <property type="entry name" value="Cyt_P450_E_grp-IV"/>
</dbReference>
<dbReference type="GO" id="GO:0020037">
    <property type="term" value="F:heme binding"/>
    <property type="evidence" value="ECO:0007669"/>
    <property type="project" value="InterPro"/>
</dbReference>
<evidence type="ECO:0000256" key="7">
    <source>
        <dbReference type="RuleBase" id="RU000461"/>
    </source>
</evidence>
<dbReference type="PANTHER" id="PTHR24305">
    <property type="entry name" value="CYTOCHROME P450"/>
    <property type="match status" value="1"/>
</dbReference>
<evidence type="ECO:0000256" key="4">
    <source>
        <dbReference type="ARBA" id="ARBA00023002"/>
    </source>
</evidence>
<dbReference type="PRINTS" id="PR00385">
    <property type="entry name" value="P450"/>
</dbReference>
<proteinExistence type="inferred from homology"/>
<dbReference type="GO" id="GO:0004497">
    <property type="term" value="F:monooxygenase activity"/>
    <property type="evidence" value="ECO:0007669"/>
    <property type="project" value="UniProtKB-KW"/>
</dbReference>
<keyword evidence="3 6" id="KW-0479">Metal-binding</keyword>
<dbReference type="STRING" id="1447883.A0A2B7Y327"/>
<reference evidence="8 9" key="1">
    <citation type="submission" date="2017-10" db="EMBL/GenBank/DDBJ databases">
        <title>Comparative genomics in systemic dimorphic fungi from Ajellomycetaceae.</title>
        <authorList>
            <person name="Munoz J.F."/>
            <person name="Mcewen J.G."/>
            <person name="Clay O.K."/>
            <person name="Cuomo C.A."/>
        </authorList>
    </citation>
    <scope>NUCLEOTIDE SEQUENCE [LARGE SCALE GENOMIC DNA]</scope>
    <source>
        <strain evidence="8 9">UAMH7299</strain>
    </source>
</reference>
<evidence type="ECO:0008006" key="10">
    <source>
        <dbReference type="Google" id="ProtNLM"/>
    </source>
</evidence>
<protein>
    <recommendedName>
        <fullName evidence="10">Cytochrome P450 monooxygenase</fullName>
    </recommendedName>
</protein>
<keyword evidence="9" id="KW-1185">Reference proteome</keyword>
<dbReference type="InterPro" id="IPR001128">
    <property type="entry name" value="Cyt_P450"/>
</dbReference>
<accession>A0A2B7Y327</accession>
<evidence type="ECO:0000256" key="5">
    <source>
        <dbReference type="ARBA" id="ARBA00023004"/>
    </source>
</evidence>
<name>A0A2B7Y327_POLH7</name>
<dbReference type="Proteomes" id="UP000224634">
    <property type="component" value="Unassembled WGS sequence"/>
</dbReference>
<dbReference type="GO" id="GO:0016705">
    <property type="term" value="F:oxidoreductase activity, acting on paired donors, with incorporation or reduction of molecular oxygen"/>
    <property type="evidence" value="ECO:0007669"/>
    <property type="project" value="InterPro"/>
</dbReference>
<dbReference type="PRINTS" id="PR00465">
    <property type="entry name" value="EP450IV"/>
</dbReference>
<comment type="caution">
    <text evidence="8">The sequence shown here is derived from an EMBL/GenBank/DDBJ whole genome shotgun (WGS) entry which is preliminary data.</text>
</comment>
<evidence type="ECO:0000256" key="1">
    <source>
        <dbReference type="ARBA" id="ARBA00001971"/>
    </source>
</evidence>
<dbReference type="PANTHER" id="PTHR24305:SF166">
    <property type="entry name" value="CYTOCHROME P450 12A4, MITOCHONDRIAL-RELATED"/>
    <property type="match status" value="1"/>
</dbReference>
<dbReference type="CDD" id="cd11059">
    <property type="entry name" value="CYP_fungal"/>
    <property type="match status" value="1"/>
</dbReference>
<gene>
    <name evidence="8" type="ORF">AJ80_05591</name>
</gene>
<comment type="cofactor">
    <cofactor evidence="1 6">
        <name>heme</name>
        <dbReference type="ChEBI" id="CHEBI:30413"/>
    </cofactor>
</comment>
<evidence type="ECO:0000256" key="6">
    <source>
        <dbReference type="PIRSR" id="PIRSR602403-1"/>
    </source>
</evidence>
<dbReference type="GO" id="GO:0005506">
    <property type="term" value="F:iron ion binding"/>
    <property type="evidence" value="ECO:0007669"/>
    <property type="project" value="InterPro"/>
</dbReference>
<feature type="binding site" description="axial binding residue" evidence="6">
    <location>
        <position position="440"/>
    </location>
    <ligand>
        <name>heme</name>
        <dbReference type="ChEBI" id="CHEBI:30413"/>
    </ligand>
    <ligandPart>
        <name>Fe</name>
        <dbReference type="ChEBI" id="CHEBI:18248"/>
    </ligandPart>
</feature>
<dbReference type="OrthoDB" id="1470350at2759"/>
<sequence length="493" mass="55124">MPSISLIGISLIALALVYKNIIVPAFLSPLSKIPNAHFTSPVLPTWIWWKRRNATAKEILYSLHHKYGPVVRLGPNELSVNSAGGLRTIYMGGFQKDDWYRDAFINYQTPNMVSMLEHKPHSTQKRMLSHVYSKSYLQTCPDLQVVAKKLLSERLFPHIESLSQSGTPLNVFPYLQGFGMDFTSAYLFGSANGTDFLTDDKYCDHWLSLYTKFKTQLPAERKFGEIEQWCLALCDGAATCIEGLEKSGTEGSTAPIVYGQLSDCLKKEGLSGAELRLRLASEMLDHLIAGHETSGITMTYLMYELSKQPLLQARLREELRTLSPPISHPPTSESLASPKSIDALPLLDAALRETLRLYAAAPAPQPRITPFSSKPVDIEGYGNIPGGVKVASSAYVLHRNENVYPAPEQWIPERWMSSDPNEITQMRRWFWPFGSGGRMCLGSNFAMQNMKLAIAAIYSNFTTEIVDDEGIEQDDSFIAAPASQKLMLRFKRA</sequence>
<evidence type="ECO:0000256" key="3">
    <source>
        <dbReference type="ARBA" id="ARBA00022723"/>
    </source>
</evidence>
<evidence type="ECO:0000313" key="9">
    <source>
        <dbReference type="Proteomes" id="UP000224634"/>
    </source>
</evidence>
<dbReference type="EMBL" id="PDNA01000084">
    <property type="protein sequence ID" value="PGH15238.1"/>
    <property type="molecule type" value="Genomic_DNA"/>
</dbReference>
<dbReference type="AlphaFoldDB" id="A0A2B7Y327"/>
<dbReference type="InterPro" id="IPR017972">
    <property type="entry name" value="Cyt_P450_CS"/>
</dbReference>
<comment type="similarity">
    <text evidence="2 7">Belongs to the cytochrome P450 family.</text>
</comment>
<evidence type="ECO:0000256" key="2">
    <source>
        <dbReference type="ARBA" id="ARBA00010617"/>
    </source>
</evidence>
<keyword evidence="4 7" id="KW-0560">Oxidoreductase</keyword>
<evidence type="ECO:0000313" key="8">
    <source>
        <dbReference type="EMBL" id="PGH15238.1"/>
    </source>
</evidence>
<dbReference type="InterPro" id="IPR050121">
    <property type="entry name" value="Cytochrome_P450_monoxygenase"/>
</dbReference>
<dbReference type="PROSITE" id="PS00086">
    <property type="entry name" value="CYTOCHROME_P450"/>
    <property type="match status" value="1"/>
</dbReference>